<evidence type="ECO:0000256" key="7">
    <source>
        <dbReference type="ARBA" id="ARBA00023136"/>
    </source>
</evidence>
<comment type="similarity">
    <text evidence="2 8">Belongs to the 4-toluene sulfonate uptake permease (TSUP) (TC 2.A.102) family.</text>
</comment>
<evidence type="ECO:0000256" key="1">
    <source>
        <dbReference type="ARBA" id="ARBA00004651"/>
    </source>
</evidence>
<evidence type="ECO:0000256" key="3">
    <source>
        <dbReference type="ARBA" id="ARBA00022448"/>
    </source>
</evidence>
<feature type="transmembrane region" description="Helical" evidence="8">
    <location>
        <begin position="198"/>
        <end position="215"/>
    </location>
</feature>
<feature type="transmembrane region" description="Helical" evidence="8">
    <location>
        <begin position="12"/>
        <end position="39"/>
    </location>
</feature>
<keyword evidence="6 8" id="KW-1133">Transmembrane helix</keyword>
<evidence type="ECO:0000313" key="9">
    <source>
        <dbReference type="EMBL" id="SIO21865.1"/>
    </source>
</evidence>
<evidence type="ECO:0000313" key="10">
    <source>
        <dbReference type="Proteomes" id="UP000184932"/>
    </source>
</evidence>
<dbReference type="PANTHER" id="PTHR30269">
    <property type="entry name" value="TRANSMEMBRANE PROTEIN YFCA"/>
    <property type="match status" value="1"/>
</dbReference>
<feature type="transmembrane region" description="Helical" evidence="8">
    <location>
        <begin position="227"/>
        <end position="244"/>
    </location>
</feature>
<dbReference type="PANTHER" id="PTHR30269:SF37">
    <property type="entry name" value="MEMBRANE TRANSPORTER PROTEIN"/>
    <property type="match status" value="1"/>
</dbReference>
<dbReference type="AlphaFoldDB" id="A0A1N6HQC1"/>
<feature type="transmembrane region" description="Helical" evidence="8">
    <location>
        <begin position="173"/>
        <end position="192"/>
    </location>
</feature>
<reference evidence="10" key="1">
    <citation type="submission" date="2016-11" db="EMBL/GenBank/DDBJ databases">
        <authorList>
            <person name="Varghese N."/>
            <person name="Submissions S."/>
        </authorList>
    </citation>
    <scope>NUCLEOTIDE SEQUENCE [LARGE SCALE GENOMIC DNA]</scope>
    <source>
        <strain evidence="10">DSM 29440</strain>
    </source>
</reference>
<dbReference type="STRING" id="1217970.SAMN05444002_3584"/>
<organism evidence="9 10">
    <name type="scientific">Vannielia litorea</name>
    <dbReference type="NCBI Taxonomy" id="1217970"/>
    <lineage>
        <taxon>Bacteria</taxon>
        <taxon>Pseudomonadati</taxon>
        <taxon>Pseudomonadota</taxon>
        <taxon>Alphaproteobacteria</taxon>
        <taxon>Rhodobacterales</taxon>
        <taxon>Paracoccaceae</taxon>
        <taxon>Vannielia</taxon>
    </lineage>
</organism>
<feature type="transmembrane region" description="Helical" evidence="8">
    <location>
        <begin position="51"/>
        <end position="69"/>
    </location>
</feature>
<gene>
    <name evidence="9" type="ORF">SAMN05444002_3584</name>
</gene>
<dbReference type="EMBL" id="FSRL01000001">
    <property type="protein sequence ID" value="SIO21865.1"/>
    <property type="molecule type" value="Genomic_DNA"/>
</dbReference>
<keyword evidence="3" id="KW-0813">Transport</keyword>
<evidence type="ECO:0000256" key="6">
    <source>
        <dbReference type="ARBA" id="ARBA00022989"/>
    </source>
</evidence>
<dbReference type="GO" id="GO:0005886">
    <property type="term" value="C:plasma membrane"/>
    <property type="evidence" value="ECO:0007669"/>
    <property type="project" value="UniProtKB-SubCell"/>
</dbReference>
<proteinExistence type="inferred from homology"/>
<dbReference type="Pfam" id="PF01925">
    <property type="entry name" value="TauE"/>
    <property type="match status" value="1"/>
</dbReference>
<evidence type="ECO:0000256" key="4">
    <source>
        <dbReference type="ARBA" id="ARBA00022475"/>
    </source>
</evidence>
<comment type="subcellular location">
    <subcellularLocation>
        <location evidence="1 8">Cell membrane</location>
        <topology evidence="1 8">Multi-pass membrane protein</topology>
    </subcellularLocation>
</comment>
<feature type="transmembrane region" description="Helical" evidence="8">
    <location>
        <begin position="136"/>
        <end position="161"/>
    </location>
</feature>
<keyword evidence="10" id="KW-1185">Reference proteome</keyword>
<sequence>MAFDITQLLPPLLPWLVCALAVICGTVIQKLAGAGFGMIAAPTMTIVAPEWVPGTILLLGMLSGVGSFLGTRDAVVRADLPPGFAGRLLGAVFAAFIATAVVGTALLPVIIALVVLLAVALTLAGLSIAITPKTLFGAGVAAGVMGTLTGIGAPPMALLYSGVEARRSAATQNAFFGFGMIVSIGALALAGLMRAPQIALAASLGPLVPLTLLAVRPLVARFERGSIRPWALGLATLSALVLLMKAL</sequence>
<feature type="transmembrane region" description="Helical" evidence="8">
    <location>
        <begin position="84"/>
        <end position="102"/>
    </location>
</feature>
<accession>A0A1N6HQC1</accession>
<keyword evidence="4 8" id="KW-1003">Cell membrane</keyword>
<evidence type="ECO:0000256" key="8">
    <source>
        <dbReference type="RuleBase" id="RU363041"/>
    </source>
</evidence>
<protein>
    <recommendedName>
        <fullName evidence="8">Probable membrane transporter protein</fullName>
    </recommendedName>
</protein>
<dbReference type="InterPro" id="IPR052017">
    <property type="entry name" value="TSUP"/>
</dbReference>
<name>A0A1N6HQC1_9RHOB</name>
<dbReference type="InterPro" id="IPR002781">
    <property type="entry name" value="TM_pro_TauE-like"/>
</dbReference>
<dbReference type="Proteomes" id="UP000184932">
    <property type="component" value="Unassembled WGS sequence"/>
</dbReference>
<evidence type="ECO:0000256" key="5">
    <source>
        <dbReference type="ARBA" id="ARBA00022692"/>
    </source>
</evidence>
<feature type="transmembrane region" description="Helical" evidence="8">
    <location>
        <begin position="109"/>
        <end position="130"/>
    </location>
</feature>
<dbReference type="RefSeq" id="WP_245794526.1">
    <property type="nucleotide sequence ID" value="NZ_FSRL01000001.1"/>
</dbReference>
<evidence type="ECO:0000256" key="2">
    <source>
        <dbReference type="ARBA" id="ARBA00009142"/>
    </source>
</evidence>
<keyword evidence="7 8" id="KW-0472">Membrane</keyword>
<keyword evidence="5 8" id="KW-0812">Transmembrane</keyword>